<accession>A0ACB9EM63</accession>
<keyword evidence="2" id="KW-1185">Reference proteome</keyword>
<evidence type="ECO:0000313" key="1">
    <source>
        <dbReference type="EMBL" id="KAI3759537.1"/>
    </source>
</evidence>
<protein>
    <submittedName>
        <fullName evidence="1">Uncharacterized protein</fullName>
    </submittedName>
</protein>
<dbReference type="EMBL" id="CM042048">
    <property type="protein sequence ID" value="KAI3759537.1"/>
    <property type="molecule type" value="Genomic_DNA"/>
</dbReference>
<dbReference type="Proteomes" id="UP001055879">
    <property type="component" value="Linkage Group LG02"/>
</dbReference>
<proteinExistence type="predicted"/>
<name>A0ACB9EM63_ARCLA</name>
<reference evidence="2" key="1">
    <citation type="journal article" date="2022" name="Mol. Ecol. Resour.">
        <title>The genomes of chicory, endive, great burdock and yacon provide insights into Asteraceae palaeo-polyploidization history and plant inulin production.</title>
        <authorList>
            <person name="Fan W."/>
            <person name="Wang S."/>
            <person name="Wang H."/>
            <person name="Wang A."/>
            <person name="Jiang F."/>
            <person name="Liu H."/>
            <person name="Zhao H."/>
            <person name="Xu D."/>
            <person name="Zhang Y."/>
        </authorList>
    </citation>
    <scope>NUCLEOTIDE SEQUENCE [LARGE SCALE GENOMIC DNA]</scope>
    <source>
        <strain evidence="2">cv. Niubang</strain>
    </source>
</reference>
<evidence type="ECO:0000313" key="2">
    <source>
        <dbReference type="Proteomes" id="UP001055879"/>
    </source>
</evidence>
<gene>
    <name evidence="1" type="ORF">L6452_07424</name>
</gene>
<sequence length="1049" mass="119206">MPIWYLDSGCSRHMTGDRGLLSSYKEKHGGGYVTFGDNKKGQIKGYGVIAKGDIDVNRVAYVDGLKHNLLSVSQLCDNRLAVMFKRQYCSLLKEDTTIELLRAKRRGDLYLMDFKSTNREEKLCLVSSKNEEAWLWHNRFCHLNFHTLNKLVKLELMLHVDLCGPISVQSLGGKKYILVLIDEFSRYTWVEFVRKKSDVPKNFSAARTPQQNGVVERKNRTLVEAARTMLTASGLSISFWAEAISTACFTQNRSLIVKRHAKTPYHLLHQRKPNIKYFHVFGCRCFVLNDRDQIGKFSPKADEAKFVGYSSNSKAYRIYVLKSKIILESINVSFDDSFQVTSEQISSGFKLQDEDSGGSSRTNDLHHLFEEMFNDDEPSEDDHRASEAEPSEDQTCTYLTGPSDASPSSSNAAGATIEGEYSEDNMNQGPKINQDHGHLQNLFEGSTPDQGSAELSPSTHDEQPSPVASTNDQFLSTETDLHQDKRAHDLTIEVSNDHLPRMIKWTKSHPQSQIIGDASGKVQTRSSTANFCYYTNFVSIIEPKKISEALEDPNWVEAMQDELLQFERNKVWTLVPLPKGKTAIGTKWVFRNKKDEDGVVIINKARLVAKGYCQEEGIDYEETFAPVARLEAIRIFLAFVAHRGFKLYQMDVKSAFLNRQIQEEVYVQQPPGFENSKYPSHVYFLDKALYGLKQAPRAWYDRLSNFLLANGFERGTTDTTLFYKKRKCEILLVQIYVDDIIFGSTNDLYCKKFESLMKSEFEMSMMGEITFFLGLQVKQTTEGIFINQSKYVSDILKKYKLSDSSPIKTPMATGSKLHSDQEGKSVECKLYRGMIGSLLYLTASRPDIMFATCLCARFQANPKESHLHAVKRIFRYLKGTKNLGLWYPENSGFDLMAYTDSDYGGCKLDRKSTSGSCQFLGGKLVSWTSKKHNCVSTSTAEAEYVDAASCCSQVLWMRTQLRDYGFDIEKIPILCDSKSAIAISANPVQHSKTKHIDIRYHFLKHHVEHGTIDMYFVPTDYQLADLFTKALDEKRFTFLVGKIGMLNMS</sequence>
<reference evidence="1 2" key="2">
    <citation type="journal article" date="2022" name="Mol. Ecol. Resour.">
        <title>The genomes of chicory, endive, great burdock and yacon provide insights into Asteraceae paleo-polyploidization history and plant inulin production.</title>
        <authorList>
            <person name="Fan W."/>
            <person name="Wang S."/>
            <person name="Wang H."/>
            <person name="Wang A."/>
            <person name="Jiang F."/>
            <person name="Liu H."/>
            <person name="Zhao H."/>
            <person name="Xu D."/>
            <person name="Zhang Y."/>
        </authorList>
    </citation>
    <scope>NUCLEOTIDE SEQUENCE [LARGE SCALE GENOMIC DNA]</scope>
    <source>
        <strain evidence="2">cv. Niubang</strain>
    </source>
</reference>
<organism evidence="1 2">
    <name type="scientific">Arctium lappa</name>
    <name type="common">Greater burdock</name>
    <name type="synonym">Lappa major</name>
    <dbReference type="NCBI Taxonomy" id="4217"/>
    <lineage>
        <taxon>Eukaryota</taxon>
        <taxon>Viridiplantae</taxon>
        <taxon>Streptophyta</taxon>
        <taxon>Embryophyta</taxon>
        <taxon>Tracheophyta</taxon>
        <taxon>Spermatophyta</taxon>
        <taxon>Magnoliopsida</taxon>
        <taxon>eudicotyledons</taxon>
        <taxon>Gunneridae</taxon>
        <taxon>Pentapetalae</taxon>
        <taxon>asterids</taxon>
        <taxon>campanulids</taxon>
        <taxon>Asterales</taxon>
        <taxon>Asteraceae</taxon>
        <taxon>Carduoideae</taxon>
        <taxon>Cardueae</taxon>
        <taxon>Arctiinae</taxon>
        <taxon>Arctium</taxon>
    </lineage>
</organism>
<comment type="caution">
    <text evidence="1">The sequence shown here is derived from an EMBL/GenBank/DDBJ whole genome shotgun (WGS) entry which is preliminary data.</text>
</comment>